<dbReference type="SUPFAM" id="SSF56935">
    <property type="entry name" value="Porins"/>
    <property type="match status" value="1"/>
</dbReference>
<dbReference type="Gene3D" id="2.170.130.10">
    <property type="entry name" value="TonB-dependent receptor, plug domain"/>
    <property type="match status" value="1"/>
</dbReference>
<dbReference type="OrthoDB" id="9768177at2"/>
<comment type="caution">
    <text evidence="10">The sequence shown here is derived from an EMBL/GenBank/DDBJ whole genome shotgun (WGS) entry which is preliminary data.</text>
</comment>
<evidence type="ECO:0000256" key="5">
    <source>
        <dbReference type="ARBA" id="ARBA00023136"/>
    </source>
</evidence>
<evidence type="ECO:0000259" key="9">
    <source>
        <dbReference type="Pfam" id="PF07715"/>
    </source>
</evidence>
<keyword evidence="5 7" id="KW-0472">Membrane</keyword>
<dbReference type="InterPro" id="IPR012910">
    <property type="entry name" value="Plug_dom"/>
</dbReference>
<evidence type="ECO:0000313" key="11">
    <source>
        <dbReference type="Proteomes" id="UP000223913"/>
    </source>
</evidence>
<proteinExistence type="inferred from homology"/>
<comment type="similarity">
    <text evidence="7">Belongs to the TonB-dependent receptor family.</text>
</comment>
<dbReference type="InterPro" id="IPR008969">
    <property type="entry name" value="CarboxyPept-like_regulatory"/>
</dbReference>
<gene>
    <name evidence="10" type="ORF">CRP01_13165</name>
</gene>
<evidence type="ECO:0000256" key="6">
    <source>
        <dbReference type="ARBA" id="ARBA00023237"/>
    </source>
</evidence>
<dbReference type="Pfam" id="PF13715">
    <property type="entry name" value="CarbopepD_reg_2"/>
    <property type="match status" value="1"/>
</dbReference>
<dbReference type="FunFam" id="2.170.130.10:FF:000003">
    <property type="entry name" value="SusC/RagA family TonB-linked outer membrane protein"/>
    <property type="match status" value="1"/>
</dbReference>
<dbReference type="InterPro" id="IPR036942">
    <property type="entry name" value="Beta-barrel_TonB_sf"/>
</dbReference>
<dbReference type="NCBIfam" id="TIGR04056">
    <property type="entry name" value="OMP_RagA_SusC"/>
    <property type="match status" value="1"/>
</dbReference>
<accession>A0A2D0NDT2</accession>
<dbReference type="AlphaFoldDB" id="A0A2D0NDT2"/>
<dbReference type="InterPro" id="IPR023997">
    <property type="entry name" value="TonB-dep_OMP_SusC/RagA_CS"/>
</dbReference>
<dbReference type="Gene3D" id="2.60.40.1120">
    <property type="entry name" value="Carboxypeptidase-like, regulatory domain"/>
    <property type="match status" value="1"/>
</dbReference>
<keyword evidence="6 7" id="KW-0998">Cell outer membrane</keyword>
<dbReference type="Proteomes" id="UP000223913">
    <property type="component" value="Unassembled WGS sequence"/>
</dbReference>
<feature type="domain" description="TonB-dependent receptor plug" evidence="9">
    <location>
        <begin position="123"/>
        <end position="229"/>
    </location>
</feature>
<evidence type="ECO:0000256" key="3">
    <source>
        <dbReference type="ARBA" id="ARBA00022452"/>
    </source>
</evidence>
<dbReference type="GO" id="GO:0009279">
    <property type="term" value="C:cell outer membrane"/>
    <property type="evidence" value="ECO:0007669"/>
    <property type="project" value="UniProtKB-SubCell"/>
</dbReference>
<keyword evidence="8" id="KW-0732">Signal</keyword>
<dbReference type="RefSeq" id="WP_099150516.1">
    <property type="nucleotide sequence ID" value="NZ_PDUD01000019.1"/>
</dbReference>
<dbReference type="SUPFAM" id="SSF49464">
    <property type="entry name" value="Carboxypeptidase regulatory domain-like"/>
    <property type="match status" value="1"/>
</dbReference>
<reference evidence="10 11" key="1">
    <citation type="submission" date="2017-10" db="EMBL/GenBank/DDBJ databases">
        <title>The draft genome sequence of Lewinella nigricans NBRC 102662.</title>
        <authorList>
            <person name="Wang K."/>
        </authorList>
    </citation>
    <scope>NUCLEOTIDE SEQUENCE [LARGE SCALE GENOMIC DNA]</scope>
    <source>
        <strain evidence="10 11">NBRC 102662</strain>
    </source>
</reference>
<keyword evidence="11" id="KW-1185">Reference proteome</keyword>
<sequence length="1097" mass="121445">MKRSSNCNKFKQIFLVVLLSFGFAGFGWSQAATVSGQVTSGEGEPLIGATVLELGTGNGTVTDFDGNYSLQLTGNNASLQISYTGYEPQTVAVNNRTRIDLSLAASSEMLDEVVVIGYGTQSKATVTSAISTVNTAEMENTTAINPVQALQGKVAGVDIRINSGMPGAGADFIIRGGTSLNPSSDGPLVIVDGVIRSMSDLNPNDIESIQILKDAASTAIYGARGANGIVLITTKSGGAGNGNGRITFSYNNQYDKQIRFFPYTTAEEYISVSRRAAALNLDHPNSASRLTGGSYPYSTGNINNLDHGGGYGNSRHTLEFLDDLVNAMGQDYVNNKLNNEGYQIMTDPITGREMIFLDNNYEDVMRQTGVSNNYDLGFSGGGENLNVYSSFGYADQQGAFNGTFYRRASFLLNANYKASERIMVSAGVNYQLADYKGVLSEQGTLRRSRGLPHSTRLYYDDGTPAIGEGAGSPRNLLHELYYEDYNNERHRTTVRLGLDWEILDGLHFQPAASLTNNEFFSNYFERYHDFDRTRSMSSDHLLDRDFMFDGIFNYYKSFGNHNLNVMAGMNLTDNFDYDLRGDGRNAPTDYISTLNASLTEDERATSFIGTDRFLSYFGRINYDLSQKYLFSVSARYDGSSRFTDENQFAFFPAVSAGWNVHYEDFWNVPWMSRLKLRSSWGKAGNNVLNILDTQGQYGSGYNYTWNAGILNTRLANSSLVWETTQSFDIGAEMGFLENRFSVNLGYYNKLTTDKLTSIPLAYQTGFTSILANYGKIRNRGLEVELRSTPINSNGFRWNLDFNFSFNRLTVVELPDNGEFGNRIYGGEIYDQATGQYIKVGGYAEGERIGGIWAFNMLGVYGSDAEAAGAPWDTKVSGYWLSVDPENQKVAGDANWEDVDGNGIIDDRDQIFIGYAAPDKVGGIVNTFTWKGFTMRFVMDYALGHVISNGWRARANGNARNRVMTVEDAVNGNVWWQEGDDAKYPRYSAASDFDNGKRNHVRNTSYPLVGPQHTYSYGHSAYFSKGDFLAFRQLSLAYRLPASVASKLRLENIDFTVTGNNLGYLTAYDGISPEHYNGGESGEYYRPTQLIFGVKATY</sequence>
<dbReference type="PROSITE" id="PS52016">
    <property type="entry name" value="TONB_DEPENDENT_REC_3"/>
    <property type="match status" value="1"/>
</dbReference>
<evidence type="ECO:0000256" key="2">
    <source>
        <dbReference type="ARBA" id="ARBA00022448"/>
    </source>
</evidence>
<feature type="signal peptide" evidence="8">
    <location>
        <begin position="1"/>
        <end position="31"/>
    </location>
</feature>
<keyword evidence="4 7" id="KW-0812">Transmembrane</keyword>
<dbReference type="InterPro" id="IPR023996">
    <property type="entry name" value="TonB-dep_OMP_SusC/RagA"/>
</dbReference>
<comment type="subcellular location">
    <subcellularLocation>
        <location evidence="1 7">Cell outer membrane</location>
        <topology evidence="1 7">Multi-pass membrane protein</topology>
    </subcellularLocation>
</comment>
<dbReference type="NCBIfam" id="TIGR04057">
    <property type="entry name" value="SusC_RagA_signa"/>
    <property type="match status" value="1"/>
</dbReference>
<dbReference type="InterPro" id="IPR039426">
    <property type="entry name" value="TonB-dep_rcpt-like"/>
</dbReference>
<keyword evidence="3 7" id="KW-1134">Transmembrane beta strand</keyword>
<evidence type="ECO:0000256" key="4">
    <source>
        <dbReference type="ARBA" id="ARBA00022692"/>
    </source>
</evidence>
<dbReference type="InterPro" id="IPR037066">
    <property type="entry name" value="Plug_dom_sf"/>
</dbReference>
<dbReference type="Gene3D" id="2.40.170.20">
    <property type="entry name" value="TonB-dependent receptor, beta-barrel domain"/>
    <property type="match status" value="1"/>
</dbReference>
<evidence type="ECO:0000256" key="8">
    <source>
        <dbReference type="SAM" id="SignalP"/>
    </source>
</evidence>
<dbReference type="EMBL" id="PDUD01000019">
    <property type="protein sequence ID" value="PHN05923.1"/>
    <property type="molecule type" value="Genomic_DNA"/>
</dbReference>
<evidence type="ECO:0000313" key="10">
    <source>
        <dbReference type="EMBL" id="PHN05923.1"/>
    </source>
</evidence>
<protein>
    <submittedName>
        <fullName evidence="10">SusC/RagA family TonB-linked outer membrane protein</fullName>
    </submittedName>
</protein>
<feature type="chain" id="PRO_5012542170" evidence="8">
    <location>
        <begin position="32"/>
        <end position="1097"/>
    </location>
</feature>
<organism evidence="10 11">
    <name type="scientific">Flavilitoribacter nigricans (strain ATCC 23147 / DSM 23189 / NBRC 102662 / NCIMB 1420 / SS-2)</name>
    <name type="common">Lewinella nigricans</name>
    <dbReference type="NCBI Taxonomy" id="1122177"/>
    <lineage>
        <taxon>Bacteria</taxon>
        <taxon>Pseudomonadati</taxon>
        <taxon>Bacteroidota</taxon>
        <taxon>Saprospiria</taxon>
        <taxon>Saprospirales</taxon>
        <taxon>Lewinellaceae</taxon>
        <taxon>Flavilitoribacter</taxon>
    </lineage>
</organism>
<keyword evidence="2 7" id="KW-0813">Transport</keyword>
<evidence type="ECO:0000256" key="1">
    <source>
        <dbReference type="ARBA" id="ARBA00004571"/>
    </source>
</evidence>
<dbReference type="Pfam" id="PF07715">
    <property type="entry name" value="Plug"/>
    <property type="match status" value="1"/>
</dbReference>
<name>A0A2D0NDT2_FLAN2</name>
<evidence type="ECO:0000256" key="7">
    <source>
        <dbReference type="PROSITE-ProRule" id="PRU01360"/>
    </source>
</evidence>